<organism evidence="8">
    <name type="scientific">Zea mays</name>
    <name type="common">Maize</name>
    <dbReference type="NCBI Taxonomy" id="4577"/>
    <lineage>
        <taxon>Eukaryota</taxon>
        <taxon>Viridiplantae</taxon>
        <taxon>Streptophyta</taxon>
        <taxon>Embryophyta</taxon>
        <taxon>Tracheophyta</taxon>
        <taxon>Spermatophyta</taxon>
        <taxon>Magnoliopsida</taxon>
        <taxon>Liliopsida</taxon>
        <taxon>Poales</taxon>
        <taxon>Poaceae</taxon>
        <taxon>PACMAD clade</taxon>
        <taxon>Panicoideae</taxon>
        <taxon>Andropogonodae</taxon>
        <taxon>Andropogoneae</taxon>
        <taxon>Tripsacinae</taxon>
        <taxon>Zea</taxon>
    </lineage>
</organism>
<evidence type="ECO:0000256" key="2">
    <source>
        <dbReference type="ARBA" id="ARBA00005982"/>
    </source>
</evidence>
<dbReference type="GO" id="GO:0016020">
    <property type="term" value="C:membrane"/>
    <property type="evidence" value="ECO:0007669"/>
    <property type="project" value="UniProtKB-SubCell"/>
</dbReference>
<dbReference type="PaxDb" id="4577-GRMZM2G026459_P04"/>
<feature type="transmembrane region" description="Helical" evidence="7">
    <location>
        <begin position="664"/>
        <end position="687"/>
    </location>
</feature>
<feature type="transmembrane region" description="Helical" evidence="7">
    <location>
        <begin position="149"/>
        <end position="175"/>
    </location>
</feature>
<name>A0A1D6PTX6_MAIZE</name>
<dbReference type="Gene3D" id="1.20.1250.20">
    <property type="entry name" value="MFS general substrate transporter like domains"/>
    <property type="match status" value="1"/>
</dbReference>
<dbReference type="PANTHER" id="PTHR11654">
    <property type="entry name" value="OLIGOPEPTIDE TRANSPORTER-RELATED"/>
    <property type="match status" value="1"/>
</dbReference>
<dbReference type="Pfam" id="PF00854">
    <property type="entry name" value="PTR2"/>
    <property type="match status" value="1"/>
</dbReference>
<sequence length="717" mass="76095">MRRKRSTALHTPPWALARLAARGCAAYYKARASSCRPERRACCLPCLAFACQSNPVLHLLGRLVAGQSSGASFDSSAVAGCLSSQLARRLVAPPGREGVCVCLADRDRIREIEREAMDDAERSQAPPESCVDWRGRPCRPRHGGMRAAAFVLVFQASQTMALAAVGSNLITFVFGELHFPLPQAANVVTNFVGTVFILSPLGGFLSDSYAGCLRTLLAFAAVELAGLVLLAVQAHLPQLRSAPCNMLTMEGSCERAGGTRAAVFFVALYLVALGAGCVMPNMTAYGGDQFAAGEKGAKRLSTYFNLSYLGYCVAEVAALTAVVWAQTRFGMAVGFGLAAAALGAGLLALASGAAVYRNKPPRGSVIFTPIARVFVAAFSKRKQICPSGSSNPAHTAAGDAAAVVDGGDFRHANKFRFLDKACIRDAADTVPESEWRLCTAGEVRQTKTLLAVLPIVACTVVTNTVLAQLQTFSVQQGSAMDTRLAPSSFRIPPASLQAIPYAMLLALVPAYELLLVPLARRLTGARAGIAPLQRIGVGLCLVALSMASAAAVERRRRDAAVPASGGRRQQQLSVLWLVPQFFVFGLSELFTNVGLMEFFYEQASSTAGTAAHMQAFFMAFFYCSFSFGFYLSSVLVSLVNRATAGGGRPGWLGDNDLNKDRLDLFYWVLAALSVLNFFCYLLCARWYNSGAAGSGPDGAAPGGEVASEEEDDGKGLI</sequence>
<dbReference type="eggNOG" id="KOG1237">
    <property type="taxonomic scope" value="Eukaryota"/>
</dbReference>
<dbReference type="InterPro" id="IPR000109">
    <property type="entry name" value="POT_fam"/>
</dbReference>
<dbReference type="SUPFAM" id="SSF103473">
    <property type="entry name" value="MFS general substrate transporter"/>
    <property type="match status" value="1"/>
</dbReference>
<feature type="transmembrane region" description="Helical" evidence="7">
    <location>
        <begin position="217"/>
        <end position="236"/>
    </location>
</feature>
<feature type="transmembrane region" description="Helical" evidence="7">
    <location>
        <begin position="573"/>
        <end position="595"/>
    </location>
</feature>
<comment type="subcellular location">
    <subcellularLocation>
        <location evidence="1">Membrane</location>
        <topology evidence="1">Multi-pass membrane protein</topology>
    </subcellularLocation>
</comment>
<feature type="region of interest" description="Disordered" evidence="6">
    <location>
        <begin position="695"/>
        <end position="717"/>
    </location>
</feature>
<proteinExistence type="inferred from homology"/>
<dbReference type="AlphaFoldDB" id="A0A1D6PTX6"/>
<feature type="transmembrane region" description="Helical" evidence="7">
    <location>
        <begin position="615"/>
        <end position="639"/>
    </location>
</feature>
<dbReference type="OMA" id="RPCHANT"/>
<feature type="transmembrane region" description="Helical" evidence="7">
    <location>
        <begin position="303"/>
        <end position="325"/>
    </location>
</feature>
<evidence type="ECO:0000256" key="7">
    <source>
        <dbReference type="SAM" id="Phobius"/>
    </source>
</evidence>
<protein>
    <submittedName>
        <fullName evidence="8">Protein NRT1/ PTR FAMILY 4.4</fullName>
    </submittedName>
</protein>
<evidence type="ECO:0000313" key="8">
    <source>
        <dbReference type="EMBL" id="AQK50081.1"/>
    </source>
</evidence>
<dbReference type="InterPro" id="IPR036259">
    <property type="entry name" value="MFS_trans_sf"/>
</dbReference>
<accession>A0A1D6PTX6</accession>
<dbReference type="SMR" id="A0A1D6PTX6"/>
<feature type="transmembrane region" description="Helical" evidence="7">
    <location>
        <begin position="261"/>
        <end position="282"/>
    </location>
</feature>
<dbReference type="EMBL" id="CM000780">
    <property type="protein sequence ID" value="AQK50081.1"/>
    <property type="molecule type" value="Genomic_DNA"/>
</dbReference>
<feature type="transmembrane region" description="Helical" evidence="7">
    <location>
        <begin position="331"/>
        <end position="356"/>
    </location>
</feature>
<feature type="compositionally biased region" description="Acidic residues" evidence="6">
    <location>
        <begin position="706"/>
        <end position="717"/>
    </location>
</feature>
<dbReference type="InParanoid" id="A0A1D6PTX6"/>
<evidence type="ECO:0000256" key="5">
    <source>
        <dbReference type="ARBA" id="ARBA00023136"/>
    </source>
</evidence>
<keyword evidence="3 7" id="KW-0812">Transmembrane</keyword>
<gene>
    <name evidence="8" type="ORF">ZEAMMB73_Zm00001d049349</name>
</gene>
<feature type="transmembrane region" description="Helical" evidence="7">
    <location>
        <begin position="187"/>
        <end position="205"/>
    </location>
</feature>
<keyword evidence="5 7" id="KW-0472">Membrane</keyword>
<reference evidence="8" key="1">
    <citation type="submission" date="2015-12" db="EMBL/GenBank/DDBJ databases">
        <title>Update maize B73 reference genome by single molecule sequencing technologies.</title>
        <authorList>
            <consortium name="Maize Genome Sequencing Project"/>
            <person name="Ware D."/>
        </authorList>
    </citation>
    <scope>NUCLEOTIDE SEQUENCE</scope>
    <source>
        <tissue evidence="8">Seedling</tissue>
    </source>
</reference>
<evidence type="ECO:0000256" key="3">
    <source>
        <dbReference type="ARBA" id="ARBA00022692"/>
    </source>
</evidence>
<comment type="similarity">
    <text evidence="2">Belongs to the major facilitator superfamily. Proton-dependent oligopeptide transporter (POT/PTR) (TC 2.A.17) family.</text>
</comment>
<evidence type="ECO:0000256" key="1">
    <source>
        <dbReference type="ARBA" id="ARBA00004141"/>
    </source>
</evidence>
<dbReference type="ExpressionAtlas" id="A0A1D6PTX6">
    <property type="expression patterns" value="baseline and differential"/>
</dbReference>
<keyword evidence="4 7" id="KW-1133">Transmembrane helix</keyword>
<evidence type="ECO:0000256" key="6">
    <source>
        <dbReference type="SAM" id="MobiDB-lite"/>
    </source>
</evidence>
<evidence type="ECO:0000256" key="4">
    <source>
        <dbReference type="ARBA" id="ARBA00022989"/>
    </source>
</evidence>
<feature type="transmembrane region" description="Helical" evidence="7">
    <location>
        <begin position="498"/>
        <end position="519"/>
    </location>
</feature>
<dbReference type="GO" id="GO:0022857">
    <property type="term" value="F:transmembrane transporter activity"/>
    <property type="evidence" value="ECO:0007669"/>
    <property type="project" value="InterPro"/>
</dbReference>